<dbReference type="EMBL" id="AGZG01000115">
    <property type="protein sequence ID" value="EKB62159.1"/>
    <property type="molecule type" value="Genomic_DNA"/>
</dbReference>
<dbReference type="PATRIC" id="fig|883092.3.peg.2366"/>
<dbReference type="HOGENOM" id="CLU_605187_0_0_9"/>
<gene>
    <name evidence="1" type="ORF">HMPREF9249_02382</name>
</gene>
<dbReference type="Proteomes" id="UP000004722">
    <property type="component" value="Unassembled WGS sequence"/>
</dbReference>
<comment type="caution">
    <text evidence="1">The sequence shown here is derived from an EMBL/GenBank/DDBJ whole genome shotgun (WGS) entry which is preliminary data.</text>
</comment>
<proteinExistence type="predicted"/>
<organism evidence="1 2">
    <name type="scientific">Lactobacillus crispatus FB077-07</name>
    <dbReference type="NCBI Taxonomy" id="883092"/>
    <lineage>
        <taxon>Bacteria</taxon>
        <taxon>Bacillati</taxon>
        <taxon>Bacillota</taxon>
        <taxon>Bacilli</taxon>
        <taxon>Lactobacillales</taxon>
        <taxon>Lactobacillaceae</taxon>
        <taxon>Lactobacillus</taxon>
    </lineage>
</organism>
<evidence type="ECO:0000313" key="1">
    <source>
        <dbReference type="EMBL" id="EKB62159.1"/>
    </source>
</evidence>
<protein>
    <submittedName>
        <fullName evidence="1">Uncharacterized protein</fullName>
    </submittedName>
</protein>
<dbReference type="RefSeq" id="WP_005729865.1">
    <property type="nucleotide sequence ID" value="NZ_JH932275.1"/>
</dbReference>
<sequence>MSMYSSNENILRPISLALVDLFAQASEAKTTIKHLKVIYKLEDKSCMVDAKLSSQVPITEITNALMSQIDYLINSLISNYQTVYRNNYLSKVIFEADLDTLGIVYDSVKVTCVMRANLKNLDSKDLILNALVATVQAEQSELVERPVTGLKLNLKRKKLRNFALIFDYAKDPQERVYQTGFVNSLIKSLSTLIQAYCSFTERHQASISLCFNLLNRKNLQIAQGQIYPTKKLRLFNGFVLPQEAKYLIKQVDQILMLVGNSKVNGLQLIRHPNGEYISRFQIVYTADDMIAQNNVLDINLSSSQQLANILTKIIDTCSLSKDLHDWKSIINADMQLVCNEWKVKSNSYQLIHSFKDPSISFKSAKFLLNDVNNKAKGKAVINSFCLVTQHKGLRELGINLSQHINLEQHSHPMQVPTLNQFFKPKSKLYYNFALGSGGYALQSERYLGWAKS</sequence>
<reference evidence="1 2" key="1">
    <citation type="submission" date="2012-07" db="EMBL/GenBank/DDBJ databases">
        <title>The Genome Sequence of Lactobacillus crispatus FB077-07.</title>
        <authorList>
            <consortium name="The Broad Institute Genome Sequencing Platform"/>
            <person name="Earl A."/>
            <person name="Ward D."/>
            <person name="Feldgarden M."/>
            <person name="Gevers D."/>
            <person name="Saerens B."/>
            <person name="Vaneechoutte M."/>
            <person name="Walker B."/>
            <person name="Young S.K."/>
            <person name="Zeng Q."/>
            <person name="Gargeya S."/>
            <person name="Fitzgerald M."/>
            <person name="Haas B."/>
            <person name="Abouelleil A."/>
            <person name="Alvarado L."/>
            <person name="Arachchi H.M."/>
            <person name="Berlin A.M."/>
            <person name="Chapman S.B."/>
            <person name="Goldberg J."/>
            <person name="Griggs A."/>
            <person name="Gujja S."/>
            <person name="Hansen M."/>
            <person name="Howarth C."/>
            <person name="Imamovic A."/>
            <person name="Larimer J."/>
            <person name="McCowen C."/>
            <person name="Montmayeur A."/>
            <person name="Murphy C."/>
            <person name="Neiman D."/>
            <person name="Pearson M."/>
            <person name="Priest M."/>
            <person name="Roberts A."/>
            <person name="Saif S."/>
            <person name="Shea T."/>
            <person name="Sisk P."/>
            <person name="Sykes S."/>
            <person name="Wortman J."/>
            <person name="Nusbaum C."/>
            <person name="Birren B."/>
        </authorList>
    </citation>
    <scope>NUCLEOTIDE SEQUENCE [LARGE SCALE GENOMIC DNA]</scope>
    <source>
        <strain evidence="1 2">FB077-07</strain>
    </source>
</reference>
<dbReference type="OrthoDB" id="2306678at2"/>
<accession>K1N1D6</accession>
<evidence type="ECO:0000313" key="2">
    <source>
        <dbReference type="Proteomes" id="UP000004722"/>
    </source>
</evidence>
<dbReference type="AlphaFoldDB" id="K1N1D6"/>
<name>K1N1D6_9LACO</name>